<keyword evidence="8" id="KW-1185">Reference proteome</keyword>
<protein>
    <recommendedName>
        <fullName evidence="9">Integral membrane protein</fullName>
    </recommendedName>
</protein>
<sequence>MTAPTEGPGTGHSGRSWFISVLTVAALVGVVLHFGEVETFLQLLARAHPLWLAVAILLQLSTYVSVASGWSAVLRRAGSPQPFGKLLRIAITKLFADQAVPSAGMGGNVLLVDQLMALGSARGTAVAVLLISMIGYYAAYAVLAIAMLFILWLHDRATVFMAGLVTSFLLVALAIPSLALWLRQRGSRPLPPRLEHIGVVRSLLETVAQAPSALLRDRPLLCMVALYNGLIFLADAASLFACLLALDQPVGFGTAFIALIMASIVVTLGPVPLGLGSFEATSTTTLHLLGVPVEAAFAATMLLRILTLWLPLLPGVVLLQWTQTKTRNHRSEMTASSSETDRPG</sequence>
<dbReference type="OrthoDB" id="9814270at2"/>
<evidence type="ECO:0000256" key="4">
    <source>
        <dbReference type="ARBA" id="ARBA00022989"/>
    </source>
</evidence>
<evidence type="ECO:0000256" key="3">
    <source>
        <dbReference type="ARBA" id="ARBA00022692"/>
    </source>
</evidence>
<feature type="transmembrane region" description="Helical" evidence="6">
    <location>
        <begin position="49"/>
        <end position="73"/>
    </location>
</feature>
<evidence type="ECO:0000256" key="6">
    <source>
        <dbReference type="SAM" id="Phobius"/>
    </source>
</evidence>
<dbReference type="PANTHER" id="PTHR39087">
    <property type="entry name" value="UPF0104 MEMBRANE PROTEIN MJ1595"/>
    <property type="match status" value="1"/>
</dbReference>
<feature type="transmembrane region" description="Helical" evidence="6">
    <location>
        <begin position="224"/>
        <end position="246"/>
    </location>
</feature>
<organism evidence="7 8">
    <name type="scientific">Sphingobium lactosutens DS20</name>
    <dbReference type="NCBI Taxonomy" id="1331060"/>
    <lineage>
        <taxon>Bacteria</taxon>
        <taxon>Pseudomonadati</taxon>
        <taxon>Pseudomonadota</taxon>
        <taxon>Alphaproteobacteria</taxon>
        <taxon>Sphingomonadales</taxon>
        <taxon>Sphingomonadaceae</taxon>
        <taxon>Sphingobium</taxon>
    </lineage>
</organism>
<feature type="transmembrane region" description="Helical" evidence="6">
    <location>
        <begin position="253"/>
        <end position="275"/>
    </location>
</feature>
<accession>T0H3C9</accession>
<dbReference type="AlphaFoldDB" id="T0H3C9"/>
<evidence type="ECO:0000256" key="1">
    <source>
        <dbReference type="ARBA" id="ARBA00004651"/>
    </source>
</evidence>
<dbReference type="InterPro" id="IPR022791">
    <property type="entry name" value="L-PG_synthase/AglD"/>
</dbReference>
<dbReference type="GO" id="GO:0005886">
    <property type="term" value="C:plasma membrane"/>
    <property type="evidence" value="ECO:0007669"/>
    <property type="project" value="UniProtKB-SubCell"/>
</dbReference>
<feature type="transmembrane region" description="Helical" evidence="6">
    <location>
        <begin position="295"/>
        <end position="321"/>
    </location>
</feature>
<keyword evidence="3 6" id="KW-0812">Transmembrane</keyword>
<feature type="transmembrane region" description="Helical" evidence="6">
    <location>
        <begin position="17"/>
        <end position="37"/>
    </location>
</feature>
<dbReference type="EMBL" id="ATDP01000109">
    <property type="protein sequence ID" value="EQB10851.1"/>
    <property type="molecule type" value="Genomic_DNA"/>
</dbReference>
<keyword evidence="5 6" id="KW-0472">Membrane</keyword>
<dbReference type="RefSeq" id="WP_021228594.1">
    <property type="nucleotide sequence ID" value="NZ_ATDP01000109.1"/>
</dbReference>
<dbReference type="NCBIfam" id="TIGR00374">
    <property type="entry name" value="flippase-like domain"/>
    <property type="match status" value="1"/>
</dbReference>
<evidence type="ECO:0008006" key="9">
    <source>
        <dbReference type="Google" id="ProtNLM"/>
    </source>
</evidence>
<gene>
    <name evidence="7" type="ORF">RLDS_25785</name>
</gene>
<comment type="subcellular location">
    <subcellularLocation>
        <location evidence="1">Cell membrane</location>
        <topology evidence="1">Multi-pass membrane protein</topology>
    </subcellularLocation>
</comment>
<reference evidence="7 8" key="1">
    <citation type="journal article" date="2013" name="Genome Announc.">
        <title>Draft Genome Sequence of Sphingobium lactosutens Strain DS20T, Isolated from a Hexachlorocyclohexane Dumpsite.</title>
        <authorList>
            <person name="Kumar R."/>
            <person name="Dwivedi V."/>
            <person name="Negi V."/>
            <person name="Khurana J.P."/>
            <person name="Lal R."/>
        </authorList>
    </citation>
    <scope>NUCLEOTIDE SEQUENCE [LARGE SCALE GENOMIC DNA]</scope>
    <source>
        <strain evidence="7 8">DS20</strain>
    </source>
</reference>
<dbReference type="eggNOG" id="COG0392">
    <property type="taxonomic scope" value="Bacteria"/>
</dbReference>
<keyword evidence="4 6" id="KW-1133">Transmembrane helix</keyword>
<evidence type="ECO:0000256" key="5">
    <source>
        <dbReference type="ARBA" id="ARBA00023136"/>
    </source>
</evidence>
<evidence type="ECO:0000256" key="2">
    <source>
        <dbReference type="ARBA" id="ARBA00022475"/>
    </source>
</evidence>
<evidence type="ECO:0000313" key="8">
    <source>
        <dbReference type="Proteomes" id="UP000015531"/>
    </source>
</evidence>
<dbReference type="Proteomes" id="UP000015531">
    <property type="component" value="Unassembled WGS sequence"/>
</dbReference>
<proteinExistence type="predicted"/>
<feature type="transmembrane region" description="Helical" evidence="6">
    <location>
        <begin position="159"/>
        <end position="182"/>
    </location>
</feature>
<name>T0H3C9_9SPHN</name>
<keyword evidence="2" id="KW-1003">Cell membrane</keyword>
<comment type="caution">
    <text evidence="7">The sequence shown here is derived from an EMBL/GenBank/DDBJ whole genome shotgun (WGS) entry which is preliminary data.</text>
</comment>
<dbReference type="PATRIC" id="fig|1331060.3.peg.5014"/>
<dbReference type="PANTHER" id="PTHR39087:SF2">
    <property type="entry name" value="UPF0104 MEMBRANE PROTEIN MJ1595"/>
    <property type="match status" value="1"/>
</dbReference>
<evidence type="ECO:0000313" key="7">
    <source>
        <dbReference type="EMBL" id="EQB10851.1"/>
    </source>
</evidence>
<dbReference type="Pfam" id="PF03706">
    <property type="entry name" value="LPG_synthase_TM"/>
    <property type="match status" value="1"/>
</dbReference>
<feature type="transmembrane region" description="Helical" evidence="6">
    <location>
        <begin position="125"/>
        <end position="152"/>
    </location>
</feature>